<dbReference type="NCBIfam" id="TIGR01443">
    <property type="entry name" value="intein_Cterm"/>
    <property type="match status" value="1"/>
</dbReference>
<feature type="domain" description="Hint" evidence="1">
    <location>
        <begin position="1"/>
        <end position="50"/>
    </location>
</feature>
<evidence type="ECO:0000313" key="2">
    <source>
        <dbReference type="EMBL" id="RTI48479.1"/>
    </source>
</evidence>
<reference evidence="3 4" key="2">
    <citation type="journal article" date="2019" name="Appl. Environ. Microbiol.">
        <title>Population genetics and characterization of Campylobacter jejuni isolates in western jackdaws and game birds in Finland.</title>
        <authorList>
            <person name="Kovanen S."/>
            <person name="Rossi M."/>
            <person name="Pohja-Mykra M."/>
            <person name="Nieminen T."/>
            <person name="Raunio-Saarnisto M."/>
            <person name="Sauvala M."/>
            <person name="Fredriksson-Ahomaa M."/>
            <person name="Hanninen M.L."/>
            <person name="Kivisto R."/>
        </authorList>
    </citation>
    <scope>NUCLEOTIDE SEQUENCE [LARGE SCALE GENOMIC DNA]</scope>
    <source>
        <strain evidence="3 4">CB313</strain>
        <strain evidence="2">SO-26</strain>
    </source>
</reference>
<dbReference type="InterPro" id="IPR030934">
    <property type="entry name" value="Intein_C"/>
</dbReference>
<accession>A0A430VBI0</accession>
<gene>
    <name evidence="3" type="ORF">C3H57_04250</name>
    <name evidence="2" type="ORF">C3I27_03435</name>
</gene>
<dbReference type="InterPro" id="IPR003586">
    <property type="entry name" value="Hint_dom_C"/>
</dbReference>
<proteinExistence type="predicted"/>
<dbReference type="SUPFAM" id="SSF51294">
    <property type="entry name" value="Hedgehog/intein (Hint) domain"/>
    <property type="match status" value="1"/>
</dbReference>
<dbReference type="RefSeq" id="WP_126232146.1">
    <property type="nucleotide sequence ID" value="NZ_PQZD01000003.1"/>
</dbReference>
<protein>
    <recommendedName>
        <fullName evidence="1">Hint domain-containing protein</fullName>
    </recommendedName>
</protein>
<organism evidence="3 4">
    <name type="scientific">Campylobacter jejuni</name>
    <dbReference type="NCBI Taxonomy" id="197"/>
    <lineage>
        <taxon>Bacteria</taxon>
        <taxon>Pseudomonadati</taxon>
        <taxon>Campylobacterota</taxon>
        <taxon>Epsilonproteobacteria</taxon>
        <taxon>Campylobacterales</taxon>
        <taxon>Campylobacteraceae</taxon>
        <taxon>Campylobacter</taxon>
    </lineage>
</organism>
<comment type="caution">
    <text evidence="3">The sequence shown here is derived from an EMBL/GenBank/DDBJ whole genome shotgun (WGS) entry which is preliminary data.</text>
</comment>
<dbReference type="InterPro" id="IPR036844">
    <property type="entry name" value="Hint_dom_sf"/>
</dbReference>
<evidence type="ECO:0000313" key="3">
    <source>
        <dbReference type="EMBL" id="RTJ79587.1"/>
    </source>
</evidence>
<dbReference type="SMART" id="SM00305">
    <property type="entry name" value="HintC"/>
    <property type="match status" value="1"/>
</dbReference>
<name>A0A430VBI0_CAMJU</name>
<dbReference type="Gene3D" id="2.170.16.10">
    <property type="entry name" value="Hedgehog/Intein (Hint) domain"/>
    <property type="match status" value="1"/>
</dbReference>
<evidence type="ECO:0000259" key="1">
    <source>
        <dbReference type="SMART" id="SM00305"/>
    </source>
</evidence>
<dbReference type="EMBL" id="PQZD01000003">
    <property type="protein sequence ID" value="RTI48479.1"/>
    <property type="molecule type" value="Genomic_DNA"/>
</dbReference>
<reference evidence="2" key="1">
    <citation type="submission" date="2018-01" db="EMBL/GenBank/DDBJ databases">
        <authorList>
            <person name="Kovanen S."/>
            <person name="Nieminen T."/>
            <person name="Pohja-Mykra M."/>
            <person name="Raunio-Saarnisto M."/>
            <person name="Sauvala M."/>
            <person name="Fredriksson-Ahomaa M."/>
            <person name="Hanninen M.-L."/>
            <person name="Kivisto R."/>
        </authorList>
    </citation>
    <scope>NUCLEOTIDE SEQUENCE</scope>
    <source>
        <strain evidence="2">SO-26</strain>
    </source>
</reference>
<evidence type="ECO:0000313" key="4">
    <source>
        <dbReference type="Proteomes" id="UP000288507"/>
    </source>
</evidence>
<dbReference type="Proteomes" id="UP000288507">
    <property type="component" value="Unassembled WGS sequence"/>
</dbReference>
<dbReference type="PROSITE" id="PS50818">
    <property type="entry name" value="INTEIN_C_TER"/>
    <property type="match status" value="1"/>
</dbReference>
<dbReference type="AlphaFoldDB" id="A0A430VBI0"/>
<dbReference type="Proteomes" id="UP000287197">
    <property type="component" value="Unassembled WGS sequence"/>
</dbReference>
<dbReference type="EMBL" id="PRBV01000005">
    <property type="protein sequence ID" value="RTJ79587.1"/>
    <property type="molecule type" value="Genomic_DNA"/>
</dbReference>
<sequence length="114" mass="12870">MSETKTSKIKSITRVVLPEPIPVYDIEVPKFHNFTLANGIVVHNSKDISDSLAGAVFNATQNKNKYMSSVSTLDDIDGELGLIEELTREDSSRQDDPFLSMKKHIFEEMKYYGI</sequence>